<evidence type="ECO:0000313" key="2">
    <source>
        <dbReference type="EMBL" id="CCK32951.1"/>
    </source>
</evidence>
<organism evidence="3">
    <name type="scientific">Streptomyces davaonensis (strain DSM 101723 / JCM 4913 / KCC S-0913 / 768)</name>
    <dbReference type="NCBI Taxonomy" id="1214101"/>
    <lineage>
        <taxon>Bacteria</taxon>
        <taxon>Bacillati</taxon>
        <taxon>Actinomycetota</taxon>
        <taxon>Actinomycetes</taxon>
        <taxon>Kitasatosporales</taxon>
        <taxon>Streptomycetaceae</taxon>
        <taxon>Streptomyces</taxon>
    </lineage>
</organism>
<accession>K4R9J9</accession>
<geneLocation type="plasmid" evidence="2 3">
    <name>pSDA1</name>
</geneLocation>
<dbReference type="EMBL" id="HE971710">
    <property type="protein sequence ID" value="CCK32951.1"/>
    <property type="molecule type" value="Genomic_DNA"/>
</dbReference>
<dbReference type="Proteomes" id="UP000008043">
    <property type="component" value="Plasmid pSDA1"/>
</dbReference>
<reference evidence="2 3" key="1">
    <citation type="journal article" date="2012" name="J. Bacteriol.">
        <title>Genome sequence of the bacterium Streptomyces davawensis JCM 4913 and heterologous production of the unique antibiotic roseoflavin.</title>
        <authorList>
            <person name="Jankowitsch F."/>
            <person name="Schwarz J."/>
            <person name="Ruckert C."/>
            <person name="Gust B."/>
            <person name="Szczepanowski R."/>
            <person name="Blom J."/>
            <person name="Pelzer S."/>
            <person name="Kalinowski J."/>
            <person name="Mack M."/>
        </authorList>
    </citation>
    <scope>NUCLEOTIDE SEQUENCE [LARGE SCALE GENOMIC DNA]</scope>
    <source>
        <strain evidence="3">DSM 101723 / JCM 4913 / KCC S-0913 / 768</strain>
        <plasmid evidence="2 3">pSDA1</plasmid>
    </source>
</reference>
<evidence type="ECO:0000256" key="1">
    <source>
        <dbReference type="SAM" id="MobiDB-lite"/>
    </source>
</evidence>
<name>K4R9J9_STRDJ</name>
<dbReference type="AlphaFoldDB" id="K4R9J9"/>
<sequence length="560" mass="59011">MRLVSSAAYSDVALSVYVKVKALGLRPEGCQAKSSTIASYLGMSPASVERGMTQLRRPGPDGVVELVSDRRTLPGGTGTSALRTVRTMTRREAFVWLPVAAAEDLTPRQLRAYALIAFAQARGIALTEAELAAGLRHHSGRKAGQPISVTAASAVVDEVEATRWMTVQRRAGAQGRHQYIAHDIAPEARPDGGCVAIAVDAEAAGTSGSQEWASSQVGEGSGSPVGEGSLANKESPRTDSPNDERAFLSPAVGEVPVVEGARAVENPAYAAARTEADAGLALRAGGNNQPSPSKPETEKRSSRGGGSPRASYDGPQLAMRPHIYAVLEPVHLLLERVHSDFVVRQIAREVGRQLREGTDADRLHHRLTARFAKVMLSKIRDPGRWLLGVALPRWGCGYQDCEAGVLWSTGKDCEVCAEIVQDKAAARRRAQRIEQGLCLEHGTRPGSAGRCADCVLDDAMRNPAPVPAPREPEGPPRGSCGDCGARIIVVGRALEDGLCKLCREEAAALGAAVVATPAAAPAGQETCSDRDGTAPCGRKALPSRSVCGVHRVQELAGEVA</sequence>
<feature type="region of interest" description="Disordered" evidence="1">
    <location>
        <begin position="282"/>
        <end position="314"/>
    </location>
</feature>
<keyword evidence="3" id="KW-1185">Reference proteome</keyword>
<evidence type="ECO:0000313" key="3">
    <source>
        <dbReference type="Proteomes" id="UP000008043"/>
    </source>
</evidence>
<dbReference type="HOGENOM" id="CLU_034462_0_0_11"/>
<gene>
    <name evidence="2" type="ORF">BN159_p76</name>
</gene>
<feature type="compositionally biased region" description="Basic and acidic residues" evidence="1">
    <location>
        <begin position="234"/>
        <end position="246"/>
    </location>
</feature>
<dbReference type="KEGG" id="sdv:BN159_p76"/>
<dbReference type="eggNOG" id="ENOG5030TIN">
    <property type="taxonomic scope" value="Bacteria"/>
</dbReference>
<protein>
    <submittedName>
        <fullName evidence="2">Uncharacterized protein</fullName>
    </submittedName>
</protein>
<feature type="region of interest" description="Disordered" evidence="1">
    <location>
        <begin position="206"/>
        <end position="246"/>
    </location>
</feature>
<dbReference type="PATRIC" id="fig|1214101.3.peg.8660"/>
<proteinExistence type="predicted"/>
<keyword evidence="2" id="KW-0614">Plasmid</keyword>